<name>A0A4U1FAZ1_MONMO</name>
<proteinExistence type="predicted"/>
<feature type="compositionally biased region" description="Low complexity" evidence="1">
    <location>
        <begin position="289"/>
        <end position="302"/>
    </location>
</feature>
<organism evidence="2 3">
    <name type="scientific">Monodon monoceros</name>
    <name type="common">Narwhal</name>
    <name type="synonym">Ceratodon monodon</name>
    <dbReference type="NCBI Taxonomy" id="40151"/>
    <lineage>
        <taxon>Eukaryota</taxon>
        <taxon>Metazoa</taxon>
        <taxon>Chordata</taxon>
        <taxon>Craniata</taxon>
        <taxon>Vertebrata</taxon>
        <taxon>Euteleostomi</taxon>
        <taxon>Mammalia</taxon>
        <taxon>Eutheria</taxon>
        <taxon>Laurasiatheria</taxon>
        <taxon>Artiodactyla</taxon>
        <taxon>Whippomorpha</taxon>
        <taxon>Cetacea</taxon>
        <taxon>Odontoceti</taxon>
        <taxon>Monodontidae</taxon>
        <taxon>Monodon</taxon>
    </lineage>
</organism>
<dbReference type="Proteomes" id="UP000308365">
    <property type="component" value="Unassembled WGS sequence"/>
</dbReference>
<gene>
    <name evidence="2" type="ORF">EI555_016020</name>
</gene>
<sequence>SFPDPRRNSSPTHPLPQIKRAQNRAALGYPLLLYLRRLPLSPPSGSEVGTPEGPGQFRARAVLVLPVHGSSGQPLPSPVCTNWSATGIPGAKEGARVATPPRPPPLKPGADTGAPRAAQCACQQPREPFLQTAGKGGLPAERRPRWVTAALPSAGGKGPSPGDPPSPCGPGMRRGVPQTAGSRSPPLPTSPGSRRGRSGALRPRHHPQRPLSRPPAQRPPPRGLTLTKAGGAAASFSRRDLWAPRSRGGGGASKTQTRVCSKSRAQRHSTAASHNTLGPPLPRAPLRPPLHSARPASTASFSPPFPRRLAPPLGNPS</sequence>
<reference evidence="3" key="1">
    <citation type="journal article" date="2019" name="IScience">
        <title>Narwhal Genome Reveals Long-Term Low Genetic Diversity despite Current Large Abundance Size.</title>
        <authorList>
            <person name="Westbury M.V."/>
            <person name="Petersen B."/>
            <person name="Garde E."/>
            <person name="Heide-Jorgensen M.P."/>
            <person name="Lorenzen E.D."/>
        </authorList>
    </citation>
    <scope>NUCLEOTIDE SEQUENCE [LARGE SCALE GENOMIC DNA]</scope>
</reference>
<dbReference type="EMBL" id="RWIC01000242">
    <property type="protein sequence ID" value="TKC46809.1"/>
    <property type="molecule type" value="Genomic_DNA"/>
</dbReference>
<evidence type="ECO:0000313" key="2">
    <source>
        <dbReference type="EMBL" id="TKC46809.1"/>
    </source>
</evidence>
<protein>
    <submittedName>
        <fullName evidence="2">Uncharacterized protein</fullName>
    </submittedName>
</protein>
<feature type="compositionally biased region" description="Polar residues" evidence="1">
    <location>
        <begin position="70"/>
        <end position="85"/>
    </location>
</feature>
<evidence type="ECO:0000313" key="3">
    <source>
        <dbReference type="Proteomes" id="UP000308365"/>
    </source>
</evidence>
<evidence type="ECO:0000256" key="1">
    <source>
        <dbReference type="SAM" id="MobiDB-lite"/>
    </source>
</evidence>
<feature type="compositionally biased region" description="Low complexity" evidence="1">
    <location>
        <begin position="114"/>
        <end position="126"/>
    </location>
</feature>
<dbReference type="AlphaFoldDB" id="A0A4U1FAZ1"/>
<feature type="compositionally biased region" description="Pro residues" evidence="1">
    <location>
        <begin position="279"/>
        <end position="288"/>
    </location>
</feature>
<feature type="compositionally biased region" description="Pro residues" evidence="1">
    <location>
        <begin position="212"/>
        <end position="222"/>
    </location>
</feature>
<accession>A0A4U1FAZ1</accession>
<feature type="compositionally biased region" description="Basic residues" evidence="1">
    <location>
        <begin position="194"/>
        <end position="208"/>
    </location>
</feature>
<feature type="region of interest" description="Disordered" evidence="1">
    <location>
        <begin position="1"/>
        <end position="22"/>
    </location>
</feature>
<feature type="region of interest" description="Disordered" evidence="1">
    <location>
        <begin position="70"/>
        <end position="317"/>
    </location>
</feature>
<feature type="non-terminal residue" evidence="2">
    <location>
        <position position="1"/>
    </location>
</feature>
<comment type="caution">
    <text evidence="2">The sequence shown here is derived from an EMBL/GenBank/DDBJ whole genome shotgun (WGS) entry which is preliminary data.</text>
</comment>